<gene>
    <name evidence="1" type="ORF">APLA_LOCUS3037</name>
</gene>
<evidence type="ECO:0000313" key="2">
    <source>
        <dbReference type="Proteomes" id="UP000494256"/>
    </source>
</evidence>
<dbReference type="EMBL" id="CADEBD010000278">
    <property type="protein sequence ID" value="CAB3227447.1"/>
    <property type="molecule type" value="Genomic_DNA"/>
</dbReference>
<organism evidence="1 2">
    <name type="scientific">Arctia plantaginis</name>
    <name type="common">Wood tiger moth</name>
    <name type="synonym">Phalaena plantaginis</name>
    <dbReference type="NCBI Taxonomy" id="874455"/>
    <lineage>
        <taxon>Eukaryota</taxon>
        <taxon>Metazoa</taxon>
        <taxon>Ecdysozoa</taxon>
        <taxon>Arthropoda</taxon>
        <taxon>Hexapoda</taxon>
        <taxon>Insecta</taxon>
        <taxon>Pterygota</taxon>
        <taxon>Neoptera</taxon>
        <taxon>Endopterygota</taxon>
        <taxon>Lepidoptera</taxon>
        <taxon>Glossata</taxon>
        <taxon>Ditrysia</taxon>
        <taxon>Noctuoidea</taxon>
        <taxon>Erebidae</taxon>
        <taxon>Arctiinae</taxon>
        <taxon>Arctia</taxon>
    </lineage>
</organism>
<name>A0A8S0Z4Q6_ARCPL</name>
<reference evidence="1 2" key="1">
    <citation type="submission" date="2020-04" db="EMBL/GenBank/DDBJ databases">
        <authorList>
            <person name="Wallbank WR R."/>
            <person name="Pardo Diaz C."/>
            <person name="Kozak K."/>
            <person name="Martin S."/>
            <person name="Jiggins C."/>
            <person name="Moest M."/>
            <person name="Warren A I."/>
            <person name="Byers J.R.P. K."/>
            <person name="Montejo-Kovacevich G."/>
            <person name="Yen C E."/>
        </authorList>
    </citation>
    <scope>NUCLEOTIDE SEQUENCE [LARGE SCALE GENOMIC DNA]</scope>
</reference>
<dbReference type="AlphaFoldDB" id="A0A8S0Z4Q6"/>
<sequence>MRFEITQQETASEAAKRLWSLIERIPKVEMNEEVTTGFVISVLSQRNSLIRRELNSCTITTRAQLYRARGGISLKRRHDENEE</sequence>
<protein>
    <submittedName>
        <fullName evidence="1">Uncharacterized protein</fullName>
    </submittedName>
</protein>
<proteinExistence type="predicted"/>
<comment type="caution">
    <text evidence="1">The sequence shown here is derived from an EMBL/GenBank/DDBJ whole genome shotgun (WGS) entry which is preliminary data.</text>
</comment>
<dbReference type="Proteomes" id="UP000494256">
    <property type="component" value="Unassembled WGS sequence"/>
</dbReference>
<evidence type="ECO:0000313" key="1">
    <source>
        <dbReference type="EMBL" id="CAB3227447.1"/>
    </source>
</evidence>
<dbReference type="OrthoDB" id="7377388at2759"/>
<accession>A0A8S0Z4Q6</accession>